<dbReference type="CDD" id="cd01130">
    <property type="entry name" value="VirB11-like_ATPase"/>
    <property type="match status" value="1"/>
</dbReference>
<dbReference type="PANTHER" id="PTHR30486">
    <property type="entry name" value="TWITCHING MOTILITY PROTEIN PILT"/>
    <property type="match status" value="1"/>
</dbReference>
<dbReference type="Gene3D" id="3.30.450.380">
    <property type="match status" value="1"/>
</dbReference>
<accession>A0A6L7IW17</accession>
<proteinExistence type="inferred from homology"/>
<dbReference type="InterPro" id="IPR001482">
    <property type="entry name" value="T2SS/T4SS_dom"/>
</dbReference>
<evidence type="ECO:0000313" key="3">
    <source>
        <dbReference type="EMBL" id="QOS68896.1"/>
    </source>
</evidence>
<evidence type="ECO:0000313" key="4">
    <source>
        <dbReference type="Proteomes" id="UP000478463"/>
    </source>
</evidence>
<reference evidence="3 4" key="1">
    <citation type="submission" date="2020-10" db="EMBL/GenBank/DDBJ databases">
        <title>Eggerthella sp. nov., isolated from human feces.</title>
        <authorList>
            <person name="Yajun G."/>
        </authorList>
    </citation>
    <scope>NUCLEOTIDE SEQUENCE [LARGE SCALE GENOMIC DNA]</scope>
    <source>
        <strain evidence="3 4">HF-1101</strain>
    </source>
</reference>
<sequence length="439" mass="48089">MDRTTERALKRAVRDEAAVRLRGDAAGPAAVEELIRRLVGEVAHESGVPLPPYEFEALARAMVDDFLRYGPLQRLLEDEAVTEIMVNGGGVDMDDPALPFRAPIVYVERAGRIEYRPDVEFDDAEHLRRIINKIAEQSGKRCDDAHAMGCAMLPGGRARATYVVPPIAPDGPALNVRTFSSSMLGMEDLVRRGMLTDAMSQFLRSAVQARCPIVISGGTGSGKTTLLGALSGFIPPEERVVTIEDTPELRLQTPHVERMQTREANTEGEGSVGMRELVALSLRRRPDRIIVGECRGAEAYDMLQAMQTDHPGSMTTVHANDPGNAISRLRTMVGYADGDLGRDVIVQQIAESLQGGLVVHAERMRDGCRRVTSIVAIDPLPEGSLVIPRAELFVFDVEGVDAYGAIAGSWRACGVQPQRIKERMRASGAWYDPAWFFEQ</sequence>
<evidence type="ECO:0000259" key="2">
    <source>
        <dbReference type="Pfam" id="PF00437"/>
    </source>
</evidence>
<dbReference type="SUPFAM" id="SSF52540">
    <property type="entry name" value="P-loop containing nucleoside triphosphate hydrolases"/>
    <property type="match status" value="1"/>
</dbReference>
<dbReference type="Proteomes" id="UP000478463">
    <property type="component" value="Chromosome"/>
</dbReference>
<dbReference type="Gene3D" id="3.40.50.300">
    <property type="entry name" value="P-loop containing nucleotide triphosphate hydrolases"/>
    <property type="match status" value="1"/>
</dbReference>
<dbReference type="Pfam" id="PF00437">
    <property type="entry name" value="T2SSE"/>
    <property type="match status" value="1"/>
</dbReference>
<dbReference type="AlphaFoldDB" id="A0A6L7IW17"/>
<dbReference type="EMBL" id="CP063310">
    <property type="protein sequence ID" value="QOS68896.1"/>
    <property type="molecule type" value="Genomic_DNA"/>
</dbReference>
<name>A0A6L7IW17_9ACTN</name>
<dbReference type="KEGG" id="egd:GS424_003275"/>
<dbReference type="PANTHER" id="PTHR30486:SF6">
    <property type="entry name" value="TYPE IV PILUS RETRACTATION ATPASE PILT"/>
    <property type="match status" value="1"/>
</dbReference>
<dbReference type="GO" id="GO:0016887">
    <property type="term" value="F:ATP hydrolysis activity"/>
    <property type="evidence" value="ECO:0007669"/>
    <property type="project" value="InterPro"/>
</dbReference>
<organism evidence="3 4">
    <name type="scientific">Eggerthella guodeyinii</name>
    <dbReference type="NCBI Taxonomy" id="2690837"/>
    <lineage>
        <taxon>Bacteria</taxon>
        <taxon>Bacillati</taxon>
        <taxon>Actinomycetota</taxon>
        <taxon>Coriobacteriia</taxon>
        <taxon>Eggerthellales</taxon>
        <taxon>Eggerthellaceae</taxon>
        <taxon>Eggerthella</taxon>
    </lineage>
</organism>
<comment type="similarity">
    <text evidence="1">Belongs to the GSP E family.</text>
</comment>
<protein>
    <submittedName>
        <fullName evidence="3">CpaF family protein</fullName>
    </submittedName>
</protein>
<dbReference type="InterPro" id="IPR050921">
    <property type="entry name" value="T4SS_GSP_E_ATPase"/>
</dbReference>
<dbReference type="RefSeq" id="WP_160943516.1">
    <property type="nucleotide sequence ID" value="NZ_CP063310.1"/>
</dbReference>
<gene>
    <name evidence="3" type="ORF">GS424_003275</name>
</gene>
<feature type="domain" description="Bacterial type II secretion system protein E" evidence="2">
    <location>
        <begin position="101"/>
        <end position="355"/>
    </location>
</feature>
<dbReference type="InterPro" id="IPR027417">
    <property type="entry name" value="P-loop_NTPase"/>
</dbReference>
<evidence type="ECO:0000256" key="1">
    <source>
        <dbReference type="ARBA" id="ARBA00006611"/>
    </source>
</evidence>